<keyword evidence="3" id="KW-1185">Reference proteome</keyword>
<gene>
    <name evidence="2" type="ORF">ABK249_31880</name>
</gene>
<feature type="region of interest" description="Disordered" evidence="1">
    <location>
        <begin position="90"/>
        <end position="132"/>
    </location>
</feature>
<dbReference type="RefSeq" id="WP_227705633.1">
    <property type="nucleotide sequence ID" value="NZ_JBEAAL010000046.1"/>
</dbReference>
<comment type="caution">
    <text evidence="2">The sequence shown here is derived from an EMBL/GenBank/DDBJ whole genome shotgun (WGS) entry which is preliminary data.</text>
</comment>
<reference evidence="2 3" key="1">
    <citation type="submission" date="2024-05" db="EMBL/GenBank/DDBJ databases">
        <title>Neorhizobium sp. Rsf11, a plant growth promoting and heavy metal resistant PAH-degrader.</title>
        <authorList>
            <person name="Golubev S.N."/>
            <person name="Muratova A.Y."/>
            <person name="Markelova M.I."/>
        </authorList>
    </citation>
    <scope>NUCLEOTIDE SEQUENCE [LARGE SCALE GENOMIC DNA]</scope>
    <source>
        <strain evidence="2 3">Rsf11</strain>
    </source>
</reference>
<evidence type="ECO:0000313" key="2">
    <source>
        <dbReference type="EMBL" id="MEQ1409506.1"/>
    </source>
</evidence>
<evidence type="ECO:0000313" key="3">
    <source>
        <dbReference type="Proteomes" id="UP001496627"/>
    </source>
</evidence>
<evidence type="ECO:0000256" key="1">
    <source>
        <dbReference type="SAM" id="MobiDB-lite"/>
    </source>
</evidence>
<accession>A0ABV0MDG4</accession>
<dbReference type="Proteomes" id="UP001496627">
    <property type="component" value="Unassembled WGS sequence"/>
</dbReference>
<organism evidence="2 3">
    <name type="scientific">Neorhizobium phenanthreniclasticum</name>
    <dbReference type="NCBI Taxonomy" id="3157917"/>
    <lineage>
        <taxon>Bacteria</taxon>
        <taxon>Pseudomonadati</taxon>
        <taxon>Pseudomonadota</taxon>
        <taxon>Alphaproteobacteria</taxon>
        <taxon>Hyphomicrobiales</taxon>
        <taxon>Rhizobiaceae</taxon>
        <taxon>Rhizobium/Agrobacterium group</taxon>
        <taxon>Neorhizobium</taxon>
    </lineage>
</organism>
<protein>
    <submittedName>
        <fullName evidence="2">Uncharacterized protein</fullName>
    </submittedName>
</protein>
<proteinExistence type="predicted"/>
<dbReference type="EMBL" id="JBEAAL010000046">
    <property type="protein sequence ID" value="MEQ1409506.1"/>
    <property type="molecule type" value="Genomic_DNA"/>
</dbReference>
<sequence>MNSIERAANAIATILIREGIGYLQSKTVIKRTRAQAGLFAPPEKRTSIVSRLIEEELPFIDHAFAAGGTTGLLRSSFALSIPERSFAHSGQNALRETVPAHRRQRYDRPHSRSTMRGSTIGRPDLPEHFPSL</sequence>
<name>A0ABV0MDG4_9HYPH</name>